<dbReference type="EMBL" id="JBHSDT010000008">
    <property type="protein sequence ID" value="MFC4403864.1"/>
    <property type="molecule type" value="Genomic_DNA"/>
</dbReference>
<dbReference type="PANTHER" id="PTHR19328:SF13">
    <property type="entry name" value="HIPL1 PROTEIN"/>
    <property type="match status" value="1"/>
</dbReference>
<dbReference type="InterPro" id="IPR011041">
    <property type="entry name" value="Quinoprot_gluc/sorb_DH_b-prop"/>
</dbReference>
<organism evidence="4 5">
    <name type="scientific">Gracilibacillus xinjiangensis</name>
    <dbReference type="NCBI Taxonomy" id="1193282"/>
    <lineage>
        <taxon>Bacteria</taxon>
        <taxon>Bacillati</taxon>
        <taxon>Bacillota</taxon>
        <taxon>Bacilli</taxon>
        <taxon>Bacillales</taxon>
        <taxon>Bacillaceae</taxon>
        <taxon>Gracilibacillus</taxon>
    </lineage>
</organism>
<protein>
    <submittedName>
        <fullName evidence="4">PQQ-dependent sugar dehydrogenase</fullName>
    </submittedName>
</protein>
<feature type="region of interest" description="Disordered" evidence="1">
    <location>
        <begin position="26"/>
        <end position="48"/>
    </location>
</feature>
<evidence type="ECO:0000259" key="3">
    <source>
        <dbReference type="Pfam" id="PF07995"/>
    </source>
</evidence>
<keyword evidence="2" id="KW-0732">Signal</keyword>
<feature type="domain" description="Glucose/Sorbosone dehydrogenase" evidence="3">
    <location>
        <begin position="56"/>
        <end position="348"/>
    </location>
</feature>
<feature type="chain" id="PRO_5047224912" evidence="2">
    <location>
        <begin position="20"/>
        <end position="369"/>
    </location>
</feature>
<accession>A0ABV8WWQ1</accession>
<evidence type="ECO:0000313" key="4">
    <source>
        <dbReference type="EMBL" id="MFC4403864.1"/>
    </source>
</evidence>
<sequence>MYKAIYLSLLLLFFLIACSEEEQVPTVDEQANHSSDRDEEKQSDDVEGQRIVTENLNVPWAIEKADETFYLTERPGAIVKMENGQAERQTVELKKEIATAAEAGLLGFALDQQFAETKQAYAYYTYEEDADQYNRIVTLKLDGDTWTEEELLLDRIPSGSYHHGGRLKIGPDNKLYATTGDASDPNIAQEIESLGGKILRMNLDGSVPGDNPFEGSYVYSYGHRNPQGITWSGDGTLYASEHGNRANDEINLIEAGQNYGWPVIEGDEKEEGLVSPLFTSGADTTWAPSGIAFYDGNLYVAALRGTALLEFDLETGDQREIISELGRIRDVLIDEDKLYVITNNTDGRGNPEEADDILYQIPLIEINQE</sequence>
<keyword evidence="5" id="KW-1185">Reference proteome</keyword>
<reference evidence="5" key="1">
    <citation type="journal article" date="2019" name="Int. J. Syst. Evol. Microbiol.">
        <title>The Global Catalogue of Microorganisms (GCM) 10K type strain sequencing project: providing services to taxonomists for standard genome sequencing and annotation.</title>
        <authorList>
            <consortium name="The Broad Institute Genomics Platform"/>
            <consortium name="The Broad Institute Genome Sequencing Center for Infectious Disease"/>
            <person name="Wu L."/>
            <person name="Ma J."/>
        </authorList>
    </citation>
    <scope>NUCLEOTIDE SEQUENCE [LARGE SCALE GENOMIC DNA]</scope>
    <source>
        <strain evidence="5">CCUG 37865</strain>
    </source>
</reference>
<feature type="signal peptide" evidence="2">
    <location>
        <begin position="1"/>
        <end position="19"/>
    </location>
</feature>
<comment type="caution">
    <text evidence="4">The sequence shown here is derived from an EMBL/GenBank/DDBJ whole genome shotgun (WGS) entry which is preliminary data.</text>
</comment>
<dbReference type="Pfam" id="PF07995">
    <property type="entry name" value="GSDH"/>
    <property type="match status" value="1"/>
</dbReference>
<feature type="compositionally biased region" description="Basic and acidic residues" evidence="1">
    <location>
        <begin position="30"/>
        <end position="48"/>
    </location>
</feature>
<dbReference type="RefSeq" id="WP_390252395.1">
    <property type="nucleotide sequence ID" value="NZ_JBHSDT010000008.1"/>
</dbReference>
<proteinExistence type="predicted"/>
<evidence type="ECO:0000313" key="5">
    <source>
        <dbReference type="Proteomes" id="UP001595882"/>
    </source>
</evidence>
<dbReference type="Gene3D" id="2.120.10.30">
    <property type="entry name" value="TolB, C-terminal domain"/>
    <property type="match status" value="1"/>
</dbReference>
<dbReference type="PROSITE" id="PS51257">
    <property type="entry name" value="PROKAR_LIPOPROTEIN"/>
    <property type="match status" value="1"/>
</dbReference>
<dbReference type="InterPro" id="IPR011042">
    <property type="entry name" value="6-blade_b-propeller_TolB-like"/>
</dbReference>
<dbReference type="InterPro" id="IPR012938">
    <property type="entry name" value="Glc/Sorbosone_DH"/>
</dbReference>
<dbReference type="SUPFAM" id="SSF50952">
    <property type="entry name" value="Soluble quinoprotein glucose dehydrogenase"/>
    <property type="match status" value="1"/>
</dbReference>
<name>A0ABV8WWQ1_9BACI</name>
<evidence type="ECO:0000256" key="1">
    <source>
        <dbReference type="SAM" id="MobiDB-lite"/>
    </source>
</evidence>
<evidence type="ECO:0000256" key="2">
    <source>
        <dbReference type="SAM" id="SignalP"/>
    </source>
</evidence>
<dbReference type="Proteomes" id="UP001595882">
    <property type="component" value="Unassembled WGS sequence"/>
</dbReference>
<gene>
    <name evidence="4" type="ORF">ACFOY7_12375</name>
</gene>
<dbReference type="PANTHER" id="PTHR19328">
    <property type="entry name" value="HEDGEHOG-INTERACTING PROTEIN"/>
    <property type="match status" value="1"/>
</dbReference>